<proteinExistence type="predicted"/>
<protein>
    <submittedName>
        <fullName evidence="2">Uncharacterized protein</fullName>
    </submittedName>
</protein>
<organism evidence="2 3">
    <name type="scientific">Flavobacterium columnare</name>
    <dbReference type="NCBI Taxonomy" id="996"/>
    <lineage>
        <taxon>Bacteria</taxon>
        <taxon>Pseudomonadati</taxon>
        <taxon>Bacteroidota</taxon>
        <taxon>Flavobacteriia</taxon>
        <taxon>Flavobacteriales</taxon>
        <taxon>Flavobacteriaceae</taxon>
        <taxon>Flavobacterium</taxon>
    </lineage>
</organism>
<feature type="compositionally biased region" description="Basic and acidic residues" evidence="1">
    <location>
        <begin position="293"/>
        <end position="306"/>
    </location>
</feature>
<reference evidence="2 3" key="1">
    <citation type="journal article" date="2017" name="Infect. Genet. Evol.">
        <title>Comparative genome analysis of fish pathogen Flavobacterium columnare reveals extensive sequence diversity within the species.</title>
        <authorList>
            <person name="Kayansamruaj P."/>
            <person name="Dong H.T."/>
            <person name="Hirono I."/>
            <person name="Kondo H."/>
            <person name="Senapin S."/>
            <person name="Rodkhum C."/>
        </authorList>
    </citation>
    <scope>NUCLEOTIDE SEQUENCE [LARGE SCALE GENOMIC DNA]</scope>
    <source>
        <strain evidence="2 3">1214</strain>
    </source>
</reference>
<feature type="region of interest" description="Disordered" evidence="1">
    <location>
        <begin position="233"/>
        <end position="260"/>
    </location>
</feature>
<accession>A0A246GCP2</accession>
<comment type="caution">
    <text evidence="2">The sequence shown here is derived from an EMBL/GenBank/DDBJ whole genome shotgun (WGS) entry which is preliminary data.</text>
</comment>
<dbReference type="EMBL" id="MTCY01000007">
    <property type="protein sequence ID" value="OWP78877.1"/>
    <property type="molecule type" value="Genomic_DNA"/>
</dbReference>
<evidence type="ECO:0000256" key="1">
    <source>
        <dbReference type="SAM" id="MobiDB-lite"/>
    </source>
</evidence>
<evidence type="ECO:0000313" key="2">
    <source>
        <dbReference type="EMBL" id="OWP78877.1"/>
    </source>
</evidence>
<evidence type="ECO:0000313" key="3">
    <source>
        <dbReference type="Proteomes" id="UP000198034"/>
    </source>
</evidence>
<name>A0A246GCP2_9FLAO</name>
<sequence length="334" mass="39403">MENFKKKCKMKQIILNVILFLNIINCKGQKIKETVNINTLKKDTMEYFNEEEYKNWKLDKENSFTTDKKYIKGNTWVRIIISNEGYREEIEQLNSPYETIKIYHKNLSLRIKGSSFYGFAVGIDKEYDENGKLIKEIDNDKNYPFKVEDLCNLIKEEYGVDLMIKSNPNKEELQYRVSRSYDSSRLKHLYLVSFTYGNPDIEPEDKILPPIKVVYIEGSNGKILYEESSSLNLPNGDKIPNSKTKFPQKGEKEKKTSSIYKTHQGKSYTKTEWEDFEEKQYEEYCKRTGRSYTPKEKATKPQDSIKKSSFIVDEEKGDNHTPKKKKGFWDNLFK</sequence>
<dbReference type="Proteomes" id="UP000198034">
    <property type="component" value="Unassembled WGS sequence"/>
</dbReference>
<gene>
    <name evidence="2" type="ORF">BWK62_03690</name>
</gene>
<feature type="region of interest" description="Disordered" evidence="1">
    <location>
        <begin position="288"/>
        <end position="334"/>
    </location>
</feature>
<dbReference type="AlphaFoldDB" id="A0A246GCP2"/>